<evidence type="ECO:0000256" key="3">
    <source>
        <dbReference type="ARBA" id="ARBA00022448"/>
    </source>
</evidence>
<evidence type="ECO:0000256" key="6">
    <source>
        <dbReference type="ARBA" id="ARBA00023136"/>
    </source>
</evidence>
<feature type="transmembrane region" description="Helical" evidence="7">
    <location>
        <begin position="285"/>
        <end position="305"/>
    </location>
</feature>
<feature type="transmembrane region" description="Helical" evidence="7">
    <location>
        <begin position="325"/>
        <end position="343"/>
    </location>
</feature>
<dbReference type="GO" id="GO:0022857">
    <property type="term" value="F:transmembrane transporter activity"/>
    <property type="evidence" value="ECO:0007669"/>
    <property type="project" value="InterPro"/>
</dbReference>
<dbReference type="PROSITE" id="PS50850">
    <property type="entry name" value="MFS"/>
    <property type="match status" value="1"/>
</dbReference>
<evidence type="ECO:0000256" key="2">
    <source>
        <dbReference type="ARBA" id="ARBA00010992"/>
    </source>
</evidence>
<dbReference type="SUPFAM" id="SSF103473">
    <property type="entry name" value="MFS general substrate transporter"/>
    <property type="match status" value="1"/>
</dbReference>
<feature type="transmembrane region" description="Helical" evidence="7">
    <location>
        <begin position="128"/>
        <end position="149"/>
    </location>
</feature>
<feature type="transmembrane region" description="Helical" evidence="7">
    <location>
        <begin position="101"/>
        <end position="122"/>
    </location>
</feature>
<dbReference type="PROSITE" id="PS00217">
    <property type="entry name" value="SUGAR_TRANSPORT_2"/>
    <property type="match status" value="1"/>
</dbReference>
<dbReference type="Proteomes" id="UP000343317">
    <property type="component" value="Unassembled WGS sequence"/>
</dbReference>
<dbReference type="AlphaFoldDB" id="A0A5E4VJY6"/>
<evidence type="ECO:0000313" key="10">
    <source>
        <dbReference type="Proteomes" id="UP000343317"/>
    </source>
</evidence>
<dbReference type="InterPro" id="IPR005829">
    <property type="entry name" value="Sugar_transporter_CS"/>
</dbReference>
<feature type="transmembrane region" description="Helical" evidence="7">
    <location>
        <begin position="73"/>
        <end position="94"/>
    </location>
</feature>
<accession>A0A5E4VJY6</accession>
<dbReference type="CDD" id="cd17316">
    <property type="entry name" value="MFS_SV2_like"/>
    <property type="match status" value="1"/>
</dbReference>
<evidence type="ECO:0000256" key="5">
    <source>
        <dbReference type="ARBA" id="ARBA00022989"/>
    </source>
</evidence>
<feature type="transmembrane region" description="Helical" evidence="7">
    <location>
        <begin position="46"/>
        <end position="67"/>
    </location>
</feature>
<evidence type="ECO:0000256" key="4">
    <source>
        <dbReference type="ARBA" id="ARBA00022692"/>
    </source>
</evidence>
<dbReference type="InterPro" id="IPR005828">
    <property type="entry name" value="MFS_sugar_transport-like"/>
</dbReference>
<keyword evidence="10" id="KW-1185">Reference proteome</keyword>
<evidence type="ECO:0000259" key="8">
    <source>
        <dbReference type="PROSITE" id="PS50850"/>
    </source>
</evidence>
<feature type="transmembrane region" description="Helical" evidence="7">
    <location>
        <begin position="376"/>
        <end position="397"/>
    </location>
</feature>
<gene>
    <name evidence="9" type="ORF">PHO31112_02637</name>
</gene>
<keyword evidence="6 7" id="KW-0472">Membrane</keyword>
<comment type="subcellular location">
    <subcellularLocation>
        <location evidence="1">Membrane</location>
        <topology evidence="1">Multi-pass membrane protein</topology>
    </subcellularLocation>
</comment>
<feature type="transmembrane region" description="Helical" evidence="7">
    <location>
        <begin position="161"/>
        <end position="183"/>
    </location>
</feature>
<evidence type="ECO:0000313" key="9">
    <source>
        <dbReference type="EMBL" id="VVE11310.1"/>
    </source>
</evidence>
<feature type="transmembrane region" description="Helical" evidence="7">
    <location>
        <begin position="350"/>
        <end position="370"/>
    </location>
</feature>
<keyword evidence="3" id="KW-0813">Transport</keyword>
<dbReference type="InterPro" id="IPR020846">
    <property type="entry name" value="MFS_dom"/>
</dbReference>
<dbReference type="RefSeq" id="WP_150620900.1">
    <property type="nucleotide sequence ID" value="NZ_CABPSM010000007.1"/>
</dbReference>
<keyword evidence="4 7" id="KW-0812">Transmembrane</keyword>
<sequence>MKADAFTAVTDVADAQRNAQLLFRMENVPFCRWHTKARIVMGSATFFDAFDALSLAFVLPVLVGLWHLTQAEVGLLIAAGYAGQVIGALFFGWLAERIGRVPSISMTVGLMSVMSIACAFAGNFHMLFALRFLQGIGVGGEVPIAATYINELSQAKGRGRFFILYELIFPLGLLAAAQVGSFVVPTFGWHYMFLVGGIPGMVILLFLLKLPESPRWLVSKGRYESAGRVIDGLEASTTRRTLDVQRDHVEIEKRMKALVDVQAAGTKRKGSWRELFSPIFRKRTFVVWVLWGASYFVANGINNWLPTLYKTVYHLPLQQALRMASITNVLSTCAVLVCALLVDRIGRRRWAGACFFVSCALLTLLTVLGADNVWTVAILASSAYAVMGTTTVLLYLYTPEIYPTRMRAIGTGLATSWLRLASAAAPILTGMVLSAHGIGWVFLMFAASAAVGLITSRFMIETSNRALEEISS</sequence>
<organism evidence="9 10">
    <name type="scientific">Pandoraea horticolens</name>
    <dbReference type="NCBI Taxonomy" id="2508298"/>
    <lineage>
        <taxon>Bacteria</taxon>
        <taxon>Pseudomonadati</taxon>
        <taxon>Pseudomonadota</taxon>
        <taxon>Betaproteobacteria</taxon>
        <taxon>Burkholderiales</taxon>
        <taxon>Burkholderiaceae</taxon>
        <taxon>Pandoraea</taxon>
    </lineage>
</organism>
<feature type="transmembrane region" description="Helical" evidence="7">
    <location>
        <begin position="189"/>
        <end position="208"/>
    </location>
</feature>
<evidence type="ECO:0000256" key="7">
    <source>
        <dbReference type="SAM" id="Phobius"/>
    </source>
</evidence>
<dbReference type="Gene3D" id="1.20.1250.20">
    <property type="entry name" value="MFS general substrate transporter like domains"/>
    <property type="match status" value="1"/>
</dbReference>
<feature type="domain" description="Major facilitator superfamily (MFS) profile" evidence="8">
    <location>
        <begin position="37"/>
        <end position="464"/>
    </location>
</feature>
<protein>
    <submittedName>
        <fullName evidence="9">MFS transporter</fullName>
    </submittedName>
</protein>
<dbReference type="Pfam" id="PF00083">
    <property type="entry name" value="Sugar_tr"/>
    <property type="match status" value="1"/>
</dbReference>
<feature type="transmembrane region" description="Helical" evidence="7">
    <location>
        <begin position="438"/>
        <end position="460"/>
    </location>
</feature>
<dbReference type="GO" id="GO:0016020">
    <property type="term" value="C:membrane"/>
    <property type="evidence" value="ECO:0007669"/>
    <property type="project" value="UniProtKB-SubCell"/>
</dbReference>
<name>A0A5E4VJY6_9BURK</name>
<evidence type="ECO:0000256" key="1">
    <source>
        <dbReference type="ARBA" id="ARBA00004141"/>
    </source>
</evidence>
<dbReference type="PANTHER" id="PTHR23511:SF34">
    <property type="entry name" value="SYNAPTIC VESICLE GLYCOPROTEIN 2"/>
    <property type="match status" value="1"/>
</dbReference>
<dbReference type="InterPro" id="IPR036259">
    <property type="entry name" value="MFS_trans_sf"/>
</dbReference>
<comment type="similarity">
    <text evidence="2">Belongs to the major facilitator superfamily. Sugar transporter (TC 2.A.1.1) family.</text>
</comment>
<reference evidence="9 10" key="1">
    <citation type="submission" date="2019-08" db="EMBL/GenBank/DDBJ databases">
        <authorList>
            <person name="Peeters C."/>
        </authorList>
    </citation>
    <scope>NUCLEOTIDE SEQUENCE [LARGE SCALE GENOMIC DNA]</scope>
    <source>
        <strain evidence="9 10">LMG 31112</strain>
    </source>
</reference>
<keyword evidence="5 7" id="KW-1133">Transmembrane helix</keyword>
<dbReference type="EMBL" id="CABPSM010000007">
    <property type="protein sequence ID" value="VVE11310.1"/>
    <property type="molecule type" value="Genomic_DNA"/>
</dbReference>
<proteinExistence type="inferred from homology"/>
<dbReference type="PANTHER" id="PTHR23511">
    <property type="entry name" value="SYNAPTIC VESICLE GLYCOPROTEIN 2"/>
    <property type="match status" value="1"/>
</dbReference>
<feature type="transmembrane region" description="Helical" evidence="7">
    <location>
        <begin position="409"/>
        <end position="432"/>
    </location>
</feature>